<name>A0A1I8IEJ6_9PLAT</name>
<protein>
    <submittedName>
        <fullName evidence="3">C-type lectin domain-containing protein</fullName>
    </submittedName>
</protein>
<dbReference type="WBParaSite" id="maker-uti_cns_0011859-snap-gene-0.5-mRNA-1">
    <property type="protein sequence ID" value="maker-uti_cns_0011859-snap-gene-0.5-mRNA-1"/>
    <property type="gene ID" value="maker-uti_cns_0011859-snap-gene-0.5"/>
</dbReference>
<dbReference type="InterPro" id="IPR001304">
    <property type="entry name" value="C-type_lectin-like"/>
</dbReference>
<feature type="domain" description="C-type lectin" evidence="1">
    <location>
        <begin position="8"/>
        <end position="127"/>
    </location>
</feature>
<dbReference type="PROSITE" id="PS50041">
    <property type="entry name" value="C_TYPE_LECTIN_2"/>
    <property type="match status" value="1"/>
</dbReference>
<dbReference type="Proteomes" id="UP000095280">
    <property type="component" value="Unplaced"/>
</dbReference>
<dbReference type="AlphaFoldDB" id="A0A1I8IEJ6"/>
<evidence type="ECO:0000313" key="2">
    <source>
        <dbReference type="Proteomes" id="UP000095280"/>
    </source>
</evidence>
<reference evidence="3" key="1">
    <citation type="submission" date="2016-11" db="UniProtKB">
        <authorList>
            <consortium name="WormBaseParasite"/>
        </authorList>
    </citation>
    <scope>IDENTIFICATION</scope>
</reference>
<keyword evidence="2" id="KW-1185">Reference proteome</keyword>
<dbReference type="InterPro" id="IPR016187">
    <property type="entry name" value="CTDL_fold"/>
</dbReference>
<dbReference type="Pfam" id="PF00059">
    <property type="entry name" value="Lectin_C"/>
    <property type="match status" value="1"/>
</dbReference>
<dbReference type="CDD" id="cd00037">
    <property type="entry name" value="CLECT"/>
    <property type="match status" value="1"/>
</dbReference>
<sequence length="160" mass="18066">LLGDNFTCVRTETVQPDTWCGAQAASSGIGGRLVTSPHVIQRLMSDLNQRTRYWIGYTDLLTEVRTSKLGWMSTEGHEMPAETQWTPNRPYWTSGRDDCLALNAETSAGPFRQSNSHCSNNYYYVCEQGRHSFAQASMFRHLTNVPIDSANEYCSRESNT</sequence>
<evidence type="ECO:0000259" key="1">
    <source>
        <dbReference type="PROSITE" id="PS50041"/>
    </source>
</evidence>
<organism evidence="2 3">
    <name type="scientific">Macrostomum lignano</name>
    <dbReference type="NCBI Taxonomy" id="282301"/>
    <lineage>
        <taxon>Eukaryota</taxon>
        <taxon>Metazoa</taxon>
        <taxon>Spiralia</taxon>
        <taxon>Lophotrochozoa</taxon>
        <taxon>Platyhelminthes</taxon>
        <taxon>Rhabditophora</taxon>
        <taxon>Macrostomorpha</taxon>
        <taxon>Macrostomida</taxon>
        <taxon>Macrostomidae</taxon>
        <taxon>Macrostomum</taxon>
    </lineage>
</organism>
<dbReference type="SUPFAM" id="SSF56436">
    <property type="entry name" value="C-type lectin-like"/>
    <property type="match status" value="1"/>
</dbReference>
<accession>A0A1I8IEJ6</accession>
<dbReference type="Gene3D" id="3.10.100.10">
    <property type="entry name" value="Mannose-Binding Protein A, subunit A"/>
    <property type="match status" value="1"/>
</dbReference>
<dbReference type="InterPro" id="IPR016186">
    <property type="entry name" value="C-type_lectin-like/link_sf"/>
</dbReference>
<evidence type="ECO:0000313" key="3">
    <source>
        <dbReference type="WBParaSite" id="maker-uti_cns_0011859-snap-gene-0.5-mRNA-1"/>
    </source>
</evidence>
<proteinExistence type="predicted"/>